<comment type="similarity">
    <text evidence="2 10">Belongs to the GSP L family.</text>
</comment>
<dbReference type="Proteomes" id="UP000601597">
    <property type="component" value="Unassembled WGS sequence"/>
</dbReference>
<accession>A0ABQ3AXH4</accession>
<evidence type="ECO:0000256" key="7">
    <source>
        <dbReference type="ARBA" id="ARBA00022927"/>
    </source>
</evidence>
<dbReference type="InterPro" id="IPR025691">
    <property type="entry name" value="GspL_pp_dom"/>
</dbReference>
<keyword evidence="4" id="KW-1003">Cell membrane</keyword>
<evidence type="ECO:0000256" key="10">
    <source>
        <dbReference type="PIRNR" id="PIRNR015761"/>
    </source>
</evidence>
<evidence type="ECO:0000313" key="14">
    <source>
        <dbReference type="Proteomes" id="UP000601597"/>
    </source>
</evidence>
<dbReference type="InterPro" id="IPR024230">
    <property type="entry name" value="GspL_cyto_dom"/>
</dbReference>
<dbReference type="InterPro" id="IPR007812">
    <property type="entry name" value="T2SS_protein-GspL"/>
</dbReference>
<organism evidence="13 14">
    <name type="scientific">Marinobacter zhanjiangensis</name>
    <dbReference type="NCBI Taxonomy" id="578215"/>
    <lineage>
        <taxon>Bacteria</taxon>
        <taxon>Pseudomonadati</taxon>
        <taxon>Pseudomonadota</taxon>
        <taxon>Gammaproteobacteria</taxon>
        <taxon>Pseudomonadales</taxon>
        <taxon>Marinobacteraceae</taxon>
        <taxon>Marinobacter</taxon>
    </lineage>
</organism>
<dbReference type="InterPro" id="IPR043129">
    <property type="entry name" value="ATPase_NBD"/>
</dbReference>
<keyword evidence="14" id="KW-1185">Reference proteome</keyword>
<dbReference type="RefSeq" id="WP_189574400.1">
    <property type="nucleotide sequence ID" value="NZ_BMXV01000002.1"/>
</dbReference>
<evidence type="ECO:0000256" key="3">
    <source>
        <dbReference type="ARBA" id="ARBA00022448"/>
    </source>
</evidence>
<dbReference type="Gene3D" id="3.30.420.380">
    <property type="match status" value="1"/>
</dbReference>
<dbReference type="Gene3D" id="3.30.1360.100">
    <property type="entry name" value="General secretion pathway protein M, EpsM"/>
    <property type="match status" value="1"/>
</dbReference>
<dbReference type="NCBIfam" id="TIGR01709">
    <property type="entry name" value="typeII_sec_gspL"/>
    <property type="match status" value="1"/>
</dbReference>
<dbReference type="SUPFAM" id="SSF53067">
    <property type="entry name" value="Actin-like ATPase domain"/>
    <property type="match status" value="1"/>
</dbReference>
<dbReference type="Pfam" id="PF05134">
    <property type="entry name" value="T2SSL"/>
    <property type="match status" value="1"/>
</dbReference>
<keyword evidence="7 10" id="KW-0653">Protein transport</keyword>
<evidence type="ECO:0000256" key="2">
    <source>
        <dbReference type="ARBA" id="ARBA00005318"/>
    </source>
</evidence>
<dbReference type="CDD" id="cd24017">
    <property type="entry name" value="ASKHA_T2SSL_N"/>
    <property type="match status" value="1"/>
</dbReference>
<evidence type="ECO:0000256" key="9">
    <source>
        <dbReference type="ARBA" id="ARBA00023136"/>
    </source>
</evidence>
<gene>
    <name evidence="13" type="primary">xcpY</name>
    <name evidence="13" type="ORF">GCM10007071_12640</name>
</gene>
<comment type="caution">
    <text evidence="13">The sequence shown here is derived from an EMBL/GenBank/DDBJ whole genome shotgun (WGS) entry which is preliminary data.</text>
</comment>
<keyword evidence="6" id="KW-0812">Transmembrane</keyword>
<feature type="domain" description="GspL periplasmic" evidence="12">
    <location>
        <begin position="276"/>
        <end position="431"/>
    </location>
</feature>
<feature type="domain" description="GspL cytoplasmic actin-ATPase-like" evidence="11">
    <location>
        <begin position="58"/>
        <end position="247"/>
    </location>
</feature>
<name>A0ABQ3AXH4_9GAMM</name>
<comment type="function">
    <text evidence="10">Inner membrane component of the type II secretion system required for the energy-dependent secretion of extracellular factors such as proteases and toxins from the periplasm.</text>
</comment>
<keyword evidence="3 10" id="KW-0813">Transport</keyword>
<proteinExistence type="inferred from homology"/>
<dbReference type="PIRSF" id="PIRSF015761">
    <property type="entry name" value="Protein_L"/>
    <property type="match status" value="1"/>
</dbReference>
<keyword evidence="8" id="KW-1133">Transmembrane helix</keyword>
<protein>
    <recommendedName>
        <fullName evidence="10">Type II secretion system protein L</fullName>
        <shortName evidence="10">T2SS protein L</shortName>
    </recommendedName>
</protein>
<sequence>MSYHLYARPVPTDADSTDGEQRFDWVLLDASGDLQSRGLSETRGNIEDALSQNSLEGVRLIGLVPGDEALFCFADIPAKQARFIRQALPFAVEEQLAQDVESVHLALGGQGADGEGYRVAAIDHQRMGLWLNTFLDWEGVELEALYPDAALVPLQEHDWAICLGEESALLASRRGEWMTMRADNLAVFAQTLATPSEDEVAAEVQVVVYGTNDAFAGNEDLMSALAGTPRLSVHREPMEGAIVELLASAHYHHAAEPINLCQGQYAPSHGDGGALKPWRPAIAIAATWFLLLVGGQLALGYYHNQQATSLEDQAMAIYRQAFPDDRRATPRNVRRMVEAQMRVAGEQGGDAGFLPLMKHTGQQYQRLSGNQSVNFNSVNYTSSRGELVVDVRADSYEKLNALRSNIAGQGLEASVGSVVNDSEGTRARLTVSGG</sequence>
<keyword evidence="5" id="KW-0997">Cell inner membrane</keyword>
<keyword evidence="9" id="KW-0472">Membrane</keyword>
<evidence type="ECO:0000259" key="11">
    <source>
        <dbReference type="Pfam" id="PF05134"/>
    </source>
</evidence>
<dbReference type="Pfam" id="PF12693">
    <property type="entry name" value="GspL_C"/>
    <property type="match status" value="1"/>
</dbReference>
<evidence type="ECO:0000313" key="13">
    <source>
        <dbReference type="EMBL" id="GGY67138.1"/>
    </source>
</evidence>
<evidence type="ECO:0000256" key="1">
    <source>
        <dbReference type="ARBA" id="ARBA00004377"/>
    </source>
</evidence>
<dbReference type="EMBL" id="BMXV01000002">
    <property type="protein sequence ID" value="GGY67138.1"/>
    <property type="molecule type" value="Genomic_DNA"/>
</dbReference>
<evidence type="ECO:0000256" key="5">
    <source>
        <dbReference type="ARBA" id="ARBA00022519"/>
    </source>
</evidence>
<evidence type="ECO:0000256" key="8">
    <source>
        <dbReference type="ARBA" id="ARBA00022989"/>
    </source>
</evidence>
<evidence type="ECO:0000256" key="6">
    <source>
        <dbReference type="ARBA" id="ARBA00022692"/>
    </source>
</evidence>
<comment type="subcellular location">
    <subcellularLocation>
        <location evidence="1">Cell inner membrane</location>
        <topology evidence="1">Single-pass membrane protein</topology>
    </subcellularLocation>
</comment>
<evidence type="ECO:0000256" key="4">
    <source>
        <dbReference type="ARBA" id="ARBA00022475"/>
    </source>
</evidence>
<evidence type="ECO:0000259" key="12">
    <source>
        <dbReference type="Pfam" id="PF12693"/>
    </source>
</evidence>
<reference evidence="14" key="1">
    <citation type="journal article" date="2019" name="Int. J. Syst. Evol. Microbiol.">
        <title>The Global Catalogue of Microorganisms (GCM) 10K type strain sequencing project: providing services to taxonomists for standard genome sequencing and annotation.</title>
        <authorList>
            <consortium name="The Broad Institute Genomics Platform"/>
            <consortium name="The Broad Institute Genome Sequencing Center for Infectious Disease"/>
            <person name="Wu L."/>
            <person name="Ma J."/>
        </authorList>
    </citation>
    <scope>NUCLEOTIDE SEQUENCE [LARGE SCALE GENOMIC DNA]</scope>
    <source>
        <strain evidence="14">KCTC 22280</strain>
    </source>
</reference>